<organism evidence="2 3">
    <name type="scientific">Liparis tanakae</name>
    <name type="common">Tanaka's snailfish</name>
    <dbReference type="NCBI Taxonomy" id="230148"/>
    <lineage>
        <taxon>Eukaryota</taxon>
        <taxon>Metazoa</taxon>
        <taxon>Chordata</taxon>
        <taxon>Craniata</taxon>
        <taxon>Vertebrata</taxon>
        <taxon>Euteleostomi</taxon>
        <taxon>Actinopterygii</taxon>
        <taxon>Neopterygii</taxon>
        <taxon>Teleostei</taxon>
        <taxon>Neoteleostei</taxon>
        <taxon>Acanthomorphata</taxon>
        <taxon>Eupercaria</taxon>
        <taxon>Perciformes</taxon>
        <taxon>Cottioidei</taxon>
        <taxon>Cottales</taxon>
        <taxon>Liparidae</taxon>
        <taxon>Liparis</taxon>
    </lineage>
</organism>
<protein>
    <submittedName>
        <fullName evidence="2">Uncharacterized protein</fullName>
    </submittedName>
</protein>
<comment type="caution">
    <text evidence="2">The sequence shown here is derived from an EMBL/GenBank/DDBJ whole genome shotgun (WGS) entry which is preliminary data.</text>
</comment>
<dbReference type="EMBL" id="SRLO01014441">
    <property type="protein sequence ID" value="TNN24731.1"/>
    <property type="molecule type" value="Genomic_DNA"/>
</dbReference>
<dbReference type="Proteomes" id="UP000314294">
    <property type="component" value="Unassembled WGS sequence"/>
</dbReference>
<accession>A0A4Z2E7J4</accession>
<feature type="compositionally biased region" description="Low complexity" evidence="1">
    <location>
        <begin position="35"/>
        <end position="48"/>
    </location>
</feature>
<evidence type="ECO:0000313" key="3">
    <source>
        <dbReference type="Proteomes" id="UP000314294"/>
    </source>
</evidence>
<feature type="region of interest" description="Disordered" evidence="1">
    <location>
        <begin position="83"/>
        <end position="130"/>
    </location>
</feature>
<proteinExistence type="predicted"/>
<evidence type="ECO:0000313" key="2">
    <source>
        <dbReference type="EMBL" id="TNN24731.1"/>
    </source>
</evidence>
<reference evidence="2 3" key="1">
    <citation type="submission" date="2019-03" db="EMBL/GenBank/DDBJ databases">
        <title>First draft genome of Liparis tanakae, snailfish: a comprehensive survey of snailfish specific genes.</title>
        <authorList>
            <person name="Kim W."/>
            <person name="Song I."/>
            <person name="Jeong J.-H."/>
            <person name="Kim D."/>
            <person name="Kim S."/>
            <person name="Ryu S."/>
            <person name="Song J.Y."/>
            <person name="Lee S.K."/>
        </authorList>
    </citation>
    <scope>NUCLEOTIDE SEQUENCE [LARGE SCALE GENOMIC DNA]</scope>
    <source>
        <tissue evidence="2">Muscle</tissue>
    </source>
</reference>
<keyword evidence="3" id="KW-1185">Reference proteome</keyword>
<feature type="region of interest" description="Disordered" evidence="1">
    <location>
        <begin position="20"/>
        <end position="71"/>
    </location>
</feature>
<name>A0A4Z2E7J4_9TELE</name>
<feature type="compositionally biased region" description="Low complexity" evidence="1">
    <location>
        <begin position="142"/>
        <end position="152"/>
    </location>
</feature>
<evidence type="ECO:0000256" key="1">
    <source>
        <dbReference type="SAM" id="MobiDB-lite"/>
    </source>
</evidence>
<sequence length="229" mass="24542">MDESLDLFGDDEAFLQVSMPDVSTPGAASRTFNASRSFTPTRPRSTTFAGVNAGESTHTRPGTPPRSLDGAYYSVNFDLGYSLEDSDEAEREAGASASPPPEKTDAPAAPAPAASISSVRPEPGKRGAASLLASPSVSAVWAPAPITPPGVGRRPRPPGSLLSGLKRRRREENAPPQAESDSEDDVVVPRRRRQVKPFSSPDVVSEAVVLERQLLFVFSCFFSFFIYLF</sequence>
<feature type="region of interest" description="Disordered" evidence="1">
    <location>
        <begin position="142"/>
        <end position="189"/>
    </location>
</feature>
<gene>
    <name evidence="2" type="ORF">EYF80_065143</name>
</gene>
<dbReference type="AlphaFoldDB" id="A0A4Z2E7J4"/>